<sequence>MLQWIILDSERSEECIDFTMIITSRNNAPISNFGGGFRCKSEYPWCIIEFSKKIEKNKKKMTKNRNFYAKPVFDQIDFFLWFFLRIMHILMNQFKLLINVFYSSIICDSGQSILTLGNHNALDGLLVILKEVKNSNFYEICRKRENLQYKSCFKNLLMTNDKLEPSCKKLVIYVYLIILLIEKCYKNDKCISVICLKRTQIITSRNNMLKLQTLGDSFRCKSEYPWCIIEVKS</sequence>
<dbReference type="EMBL" id="VUJU01000626">
    <property type="protein sequence ID" value="KAF0769236.1"/>
    <property type="molecule type" value="Genomic_DNA"/>
</dbReference>
<accession>A0A6G0ZE17</accession>
<comment type="caution">
    <text evidence="1">The sequence shown here is derived from an EMBL/GenBank/DDBJ whole genome shotgun (WGS) entry which is preliminary data.</text>
</comment>
<proteinExistence type="predicted"/>
<organism evidence="1 2">
    <name type="scientific">Aphis craccivora</name>
    <name type="common">Cowpea aphid</name>
    <dbReference type="NCBI Taxonomy" id="307492"/>
    <lineage>
        <taxon>Eukaryota</taxon>
        <taxon>Metazoa</taxon>
        <taxon>Ecdysozoa</taxon>
        <taxon>Arthropoda</taxon>
        <taxon>Hexapoda</taxon>
        <taxon>Insecta</taxon>
        <taxon>Pterygota</taxon>
        <taxon>Neoptera</taxon>
        <taxon>Paraneoptera</taxon>
        <taxon>Hemiptera</taxon>
        <taxon>Sternorrhyncha</taxon>
        <taxon>Aphidomorpha</taxon>
        <taxon>Aphidoidea</taxon>
        <taxon>Aphididae</taxon>
        <taxon>Aphidini</taxon>
        <taxon>Aphis</taxon>
        <taxon>Aphis</taxon>
    </lineage>
</organism>
<gene>
    <name evidence="1" type="ORF">FWK35_00004748</name>
</gene>
<dbReference type="Proteomes" id="UP000478052">
    <property type="component" value="Unassembled WGS sequence"/>
</dbReference>
<protein>
    <submittedName>
        <fullName evidence="1">Uncharacterized protein</fullName>
    </submittedName>
</protein>
<feature type="non-terminal residue" evidence="1">
    <location>
        <position position="233"/>
    </location>
</feature>
<dbReference type="AlphaFoldDB" id="A0A6G0ZE17"/>
<name>A0A6G0ZE17_APHCR</name>
<keyword evidence="2" id="KW-1185">Reference proteome</keyword>
<evidence type="ECO:0000313" key="1">
    <source>
        <dbReference type="EMBL" id="KAF0769236.1"/>
    </source>
</evidence>
<evidence type="ECO:0000313" key="2">
    <source>
        <dbReference type="Proteomes" id="UP000478052"/>
    </source>
</evidence>
<reference evidence="1 2" key="1">
    <citation type="submission" date="2019-08" db="EMBL/GenBank/DDBJ databases">
        <title>Whole genome of Aphis craccivora.</title>
        <authorList>
            <person name="Voronova N.V."/>
            <person name="Shulinski R.S."/>
            <person name="Bandarenka Y.V."/>
            <person name="Zhorov D.G."/>
            <person name="Warner D."/>
        </authorList>
    </citation>
    <scope>NUCLEOTIDE SEQUENCE [LARGE SCALE GENOMIC DNA]</scope>
    <source>
        <strain evidence="1">180601</strain>
        <tissue evidence="1">Whole Body</tissue>
    </source>
</reference>